<dbReference type="InterPro" id="IPR056744">
    <property type="entry name" value="TRM5/TYW2-like_N"/>
</dbReference>
<evidence type="ECO:0000256" key="1">
    <source>
        <dbReference type="ARBA" id="ARBA00009775"/>
    </source>
</evidence>
<accession>A0A6A6W6F1</accession>
<organism evidence="12 13">
    <name type="scientific">Pseudovirgaria hyperparasitica</name>
    <dbReference type="NCBI Taxonomy" id="470096"/>
    <lineage>
        <taxon>Eukaryota</taxon>
        <taxon>Fungi</taxon>
        <taxon>Dikarya</taxon>
        <taxon>Ascomycota</taxon>
        <taxon>Pezizomycotina</taxon>
        <taxon>Dothideomycetes</taxon>
        <taxon>Dothideomycetes incertae sedis</taxon>
        <taxon>Acrospermales</taxon>
        <taxon>Acrospermaceae</taxon>
        <taxon>Pseudovirgaria</taxon>
    </lineage>
</organism>
<dbReference type="SUPFAM" id="SSF53335">
    <property type="entry name" value="S-adenosyl-L-methionine-dependent methyltransferases"/>
    <property type="match status" value="1"/>
</dbReference>
<feature type="binding site" evidence="10">
    <location>
        <position position="354"/>
    </location>
    <ligand>
        <name>S-adenosyl-L-methionine</name>
        <dbReference type="ChEBI" id="CHEBI:59789"/>
    </ligand>
</feature>
<keyword evidence="8 10" id="KW-0539">Nucleus</keyword>
<keyword evidence="4 10" id="KW-0808">Transferase</keyword>
<dbReference type="HAMAP" id="MF_03152">
    <property type="entry name" value="TRM5"/>
    <property type="match status" value="1"/>
</dbReference>
<evidence type="ECO:0000256" key="4">
    <source>
        <dbReference type="ARBA" id="ARBA00022679"/>
    </source>
</evidence>
<dbReference type="GO" id="GO:0052906">
    <property type="term" value="F:tRNA (guanine(37)-N1)-methyltransferase activity"/>
    <property type="evidence" value="ECO:0007669"/>
    <property type="project" value="UniProtKB-UniRule"/>
</dbReference>
<dbReference type="PROSITE" id="PS51684">
    <property type="entry name" value="SAM_MT_TRM5_TYW2"/>
    <property type="match status" value="1"/>
</dbReference>
<dbReference type="Gene3D" id="3.30.300.110">
    <property type="entry name" value="Met-10+ protein-like domains"/>
    <property type="match status" value="1"/>
</dbReference>
<sequence>MSDAQSTMMLRPPIKRTMRTLDRAFFKTTVPISAARVHKIQDISEVRSKILKSKDKFVWNRIPSLKPDPDEKHAKAGGKCLLLKPEVKHDDRSTWSPTIKDLENEGTIAVIPYTLDLDYDSWTYDDIMRAILPEEDMHGDIPTGFSTIGHVAHMNLRERYLPYKHTIAQIIKDKSSSIKTVINKIDPIGNEENEFRTFQYEVLVGEDDLDVEARHQDCIFRFNFGKVYWNPRLHTEHQRIIKQFQPGQAICDVMAGIGPFAIPAAKWGRHFVFANDLNPESYRYLKDAIELNGVEPFVEPFNEDGHDFIRTSAQALALKHKRVVIKGKKPRHARQPAPETYFDRPATFAHYTMNLPGNAIDFISDFIGLYNKPFASKPQAHDDRDLPRDPRQLFEPYTAVKLPMVHVYCFCSEDDNEAAKRSICKRISEKLEYEITPDTPEVHIEDVRKVSTHKRYFCASFRLPHEVVFRNLEV</sequence>
<dbReference type="FunFam" id="3.30.300.110:FF:000001">
    <property type="entry name" value="tRNA (guanine(37)-N1)-methyltransferase"/>
    <property type="match status" value="1"/>
</dbReference>
<dbReference type="GO" id="GO:0002939">
    <property type="term" value="P:tRNA N1-guanine methylation"/>
    <property type="evidence" value="ECO:0007669"/>
    <property type="project" value="TreeGrafter"/>
</dbReference>
<keyword evidence="13" id="KW-1185">Reference proteome</keyword>
<keyword evidence="6 10" id="KW-0819">tRNA processing</keyword>
<evidence type="ECO:0000256" key="9">
    <source>
        <dbReference type="ARBA" id="ARBA00047783"/>
    </source>
</evidence>
<feature type="binding site" evidence="10">
    <location>
        <begin position="276"/>
        <end position="277"/>
    </location>
    <ligand>
        <name>S-adenosyl-L-methionine</name>
        <dbReference type="ChEBI" id="CHEBI:59789"/>
    </ligand>
</feature>
<dbReference type="GO" id="GO:0070901">
    <property type="term" value="P:mitochondrial tRNA methylation"/>
    <property type="evidence" value="ECO:0007669"/>
    <property type="project" value="TreeGrafter"/>
</dbReference>
<comment type="subunit">
    <text evidence="10">Monomer.</text>
</comment>
<keyword evidence="7 10" id="KW-0496">Mitochondrion</keyword>
<feature type="binding site" evidence="10">
    <location>
        <begin position="304"/>
        <end position="305"/>
    </location>
    <ligand>
        <name>S-adenosyl-L-methionine</name>
        <dbReference type="ChEBI" id="CHEBI:59789"/>
    </ligand>
</feature>
<comment type="catalytic activity">
    <reaction evidence="9 10">
        <text>guanosine(37) in tRNA + S-adenosyl-L-methionine = N(1)-methylguanosine(37) in tRNA + S-adenosyl-L-homocysteine + H(+)</text>
        <dbReference type="Rhea" id="RHEA:36899"/>
        <dbReference type="Rhea" id="RHEA-COMP:10145"/>
        <dbReference type="Rhea" id="RHEA-COMP:10147"/>
        <dbReference type="ChEBI" id="CHEBI:15378"/>
        <dbReference type="ChEBI" id="CHEBI:57856"/>
        <dbReference type="ChEBI" id="CHEBI:59789"/>
        <dbReference type="ChEBI" id="CHEBI:73542"/>
        <dbReference type="ChEBI" id="CHEBI:74269"/>
        <dbReference type="EC" id="2.1.1.228"/>
    </reaction>
</comment>
<reference evidence="12" key="1">
    <citation type="journal article" date="2020" name="Stud. Mycol.">
        <title>101 Dothideomycetes genomes: a test case for predicting lifestyles and emergence of pathogens.</title>
        <authorList>
            <person name="Haridas S."/>
            <person name="Albert R."/>
            <person name="Binder M."/>
            <person name="Bloem J."/>
            <person name="Labutti K."/>
            <person name="Salamov A."/>
            <person name="Andreopoulos B."/>
            <person name="Baker S."/>
            <person name="Barry K."/>
            <person name="Bills G."/>
            <person name="Bluhm B."/>
            <person name="Cannon C."/>
            <person name="Castanera R."/>
            <person name="Culley D."/>
            <person name="Daum C."/>
            <person name="Ezra D."/>
            <person name="Gonzalez J."/>
            <person name="Henrissat B."/>
            <person name="Kuo A."/>
            <person name="Liang C."/>
            <person name="Lipzen A."/>
            <person name="Lutzoni F."/>
            <person name="Magnuson J."/>
            <person name="Mondo S."/>
            <person name="Nolan M."/>
            <person name="Ohm R."/>
            <person name="Pangilinan J."/>
            <person name="Park H.-J."/>
            <person name="Ramirez L."/>
            <person name="Alfaro M."/>
            <person name="Sun H."/>
            <person name="Tritt A."/>
            <person name="Yoshinaga Y."/>
            <person name="Zwiers L.-H."/>
            <person name="Turgeon B."/>
            <person name="Goodwin S."/>
            <person name="Spatafora J."/>
            <person name="Crous P."/>
            <person name="Grigoriev I."/>
        </authorList>
    </citation>
    <scope>NUCLEOTIDE SEQUENCE</scope>
    <source>
        <strain evidence="12">CBS 121739</strain>
    </source>
</reference>
<dbReference type="InterPro" id="IPR030382">
    <property type="entry name" value="MeTrfase_TRM5/TYW2"/>
</dbReference>
<keyword evidence="3 10" id="KW-0489">Methyltransferase</keyword>
<dbReference type="Proteomes" id="UP000799437">
    <property type="component" value="Unassembled WGS sequence"/>
</dbReference>
<dbReference type="OrthoDB" id="408788at2759"/>
<evidence type="ECO:0000256" key="3">
    <source>
        <dbReference type="ARBA" id="ARBA00022603"/>
    </source>
</evidence>
<proteinExistence type="inferred from homology"/>
<dbReference type="InterPro" id="IPR056743">
    <property type="entry name" value="TRM5-TYW2-like_MTfase"/>
</dbReference>
<comment type="similarity">
    <text evidence="10">Belongs to the TRM5 / TYW2 family.</text>
</comment>
<gene>
    <name evidence="10" type="primary">TRM5</name>
    <name evidence="12" type="ORF">EJ05DRAFT_71612</name>
</gene>
<dbReference type="InterPro" id="IPR029063">
    <property type="entry name" value="SAM-dependent_MTases_sf"/>
</dbReference>
<evidence type="ECO:0000256" key="2">
    <source>
        <dbReference type="ARBA" id="ARBA00022490"/>
    </source>
</evidence>
<evidence type="ECO:0000256" key="10">
    <source>
        <dbReference type="HAMAP-Rule" id="MF_03152"/>
    </source>
</evidence>
<evidence type="ECO:0000256" key="7">
    <source>
        <dbReference type="ARBA" id="ARBA00023128"/>
    </source>
</evidence>
<dbReference type="InterPro" id="IPR025792">
    <property type="entry name" value="tRNA_Gua_MeTrfase_euk"/>
</dbReference>
<name>A0A6A6W6F1_9PEZI</name>
<dbReference type="PANTHER" id="PTHR23245:SF36">
    <property type="entry name" value="TRNA (GUANINE(37)-N1)-METHYLTRANSFERASE"/>
    <property type="match status" value="1"/>
</dbReference>
<dbReference type="PANTHER" id="PTHR23245">
    <property type="entry name" value="TRNA METHYLTRANSFERASE"/>
    <property type="match status" value="1"/>
</dbReference>
<keyword evidence="2 10" id="KW-0963">Cytoplasm</keyword>
<dbReference type="Pfam" id="PF25133">
    <property type="entry name" value="TYW2_N_2"/>
    <property type="match status" value="1"/>
</dbReference>
<feature type="domain" description="SAM-dependent methyltransferase TRM5/TYW2-type" evidence="11">
    <location>
        <begin position="145"/>
        <end position="465"/>
    </location>
</feature>
<dbReference type="GO" id="GO:0005759">
    <property type="term" value="C:mitochondrial matrix"/>
    <property type="evidence" value="ECO:0007669"/>
    <property type="project" value="UniProtKB-SubCell"/>
</dbReference>
<evidence type="ECO:0000256" key="8">
    <source>
        <dbReference type="ARBA" id="ARBA00023242"/>
    </source>
</evidence>
<feature type="binding site" evidence="10">
    <location>
        <position position="237"/>
    </location>
    <ligand>
        <name>S-adenosyl-L-methionine</name>
        <dbReference type="ChEBI" id="CHEBI:59789"/>
    </ligand>
</feature>
<dbReference type="GO" id="GO:0005634">
    <property type="term" value="C:nucleus"/>
    <property type="evidence" value="ECO:0007669"/>
    <property type="project" value="UniProtKB-SubCell"/>
</dbReference>
<dbReference type="EC" id="2.1.1.228" evidence="10"/>
<dbReference type="AlphaFoldDB" id="A0A6A6W6F1"/>
<comment type="function">
    <text evidence="10">Specifically methylates the N1 position of guanosine-37 in various cytoplasmic and mitochondrial tRNAs. Methylation is not dependent on the nature of the nucleoside 5' of the target nucleoside. This is the first step in the biosynthesis of wybutosine (yW), a modified base adjacent to the anticodon of tRNAs and required for accurate decoding.</text>
</comment>
<comment type="subcellular location">
    <subcellularLocation>
        <location evidence="10">Mitochondrion matrix</location>
    </subcellularLocation>
    <subcellularLocation>
        <location evidence="10">Nucleus</location>
    </subcellularLocation>
    <subcellularLocation>
        <location evidence="10">Cytoplasm</location>
    </subcellularLocation>
    <text evidence="10">Predominantly in the mitochondria and in the nucleus.</text>
</comment>
<evidence type="ECO:0000313" key="13">
    <source>
        <dbReference type="Proteomes" id="UP000799437"/>
    </source>
</evidence>
<evidence type="ECO:0000256" key="5">
    <source>
        <dbReference type="ARBA" id="ARBA00022691"/>
    </source>
</evidence>
<keyword evidence="5 10" id="KW-0949">S-adenosyl-L-methionine</keyword>
<comment type="similarity">
    <text evidence="1">Belongs to the class I-like SAM-binding methyltransferase superfamily. TRM5/TYW2 family.</text>
</comment>
<dbReference type="Gene3D" id="3.40.50.150">
    <property type="entry name" value="Vaccinia Virus protein VP39"/>
    <property type="match status" value="1"/>
</dbReference>
<evidence type="ECO:0000313" key="12">
    <source>
        <dbReference type="EMBL" id="KAF2756651.1"/>
    </source>
</evidence>
<dbReference type="Pfam" id="PF02475">
    <property type="entry name" value="TRM5-TYW2_MTfase"/>
    <property type="match status" value="1"/>
</dbReference>
<evidence type="ECO:0000259" key="11">
    <source>
        <dbReference type="PROSITE" id="PS51684"/>
    </source>
</evidence>
<dbReference type="CDD" id="cd02440">
    <property type="entry name" value="AdoMet_MTases"/>
    <property type="match status" value="1"/>
</dbReference>
<protein>
    <recommendedName>
        <fullName evidence="10">tRNA (guanine(37)-N1)-methyltransferase</fullName>
        <ecNumber evidence="10">2.1.1.228</ecNumber>
    </recommendedName>
    <alternativeName>
        <fullName evidence="10">M1G-methyltransferase</fullName>
    </alternativeName>
    <alternativeName>
        <fullName evidence="10">tRNA [GM37] methyltransferase</fullName>
    </alternativeName>
    <alternativeName>
        <fullName evidence="10">tRNA methyltransferase 5</fullName>
    </alternativeName>
</protein>
<dbReference type="EMBL" id="ML996575">
    <property type="protein sequence ID" value="KAF2756651.1"/>
    <property type="molecule type" value="Genomic_DNA"/>
</dbReference>
<evidence type="ECO:0000256" key="6">
    <source>
        <dbReference type="ARBA" id="ARBA00022694"/>
    </source>
</evidence>